<sequence>MRLNHKRYILFLVSSILVLLLIIPLYLFVFTEEDNIQAIQNQASLTFQETIQNQNTSEKESHPLKQCFTLQEGRDACYFDFCKKENPYLCAEELLDTIVRIEGPEQAMVTLQDIMESQLFGIQTDGHQLSHIVGRATPRYYGISPESFMRCPLSFDRGCQHGFFQDAFEKYKTPLETAIAICKKDSDCYHGVGHGFVFHTSYNLMDALSLCDQLSSLKIRESCYSGVFMENMTGFFKKTDGELGFVEGDILAPCNRVEDRYYKKCWLDHGRYVLFHHNWSLQEALHFCLGAGSHTRGCILSLGWIITLMEPRELLRGSFEGTSIQTTVYLCNQFPYEYIETCQQPTIRTFLSTDGTDIQKRAVEFCLSFQVGIHNCFKIIGADLFEFIQDADEIMRACNKAPEEYRESCYEGWYESMNIRINTI</sequence>
<organism evidence="2 3">
    <name type="scientific">Candidatus Spechtbacteria bacterium SB0662_bin_43</name>
    <dbReference type="NCBI Taxonomy" id="2604897"/>
    <lineage>
        <taxon>Bacteria</taxon>
        <taxon>Candidatus Spechtiibacteriota</taxon>
    </lineage>
</organism>
<protein>
    <submittedName>
        <fullName evidence="2">Uncharacterized protein</fullName>
    </submittedName>
</protein>
<comment type="caution">
    <text evidence="2">The sequence shown here is derived from an EMBL/GenBank/DDBJ whole genome shotgun (WGS) entry which is preliminary data.</text>
</comment>
<proteinExistence type="predicted"/>
<reference evidence="2 3" key="1">
    <citation type="submission" date="2019-09" db="EMBL/GenBank/DDBJ databases">
        <title>Characterisation of the sponge microbiome using genome-centric metagenomics.</title>
        <authorList>
            <person name="Engelberts J.P."/>
            <person name="Robbins S.J."/>
            <person name="De Goeij J.M."/>
            <person name="Aranda M."/>
            <person name="Bell S.C."/>
            <person name="Webster N.S."/>
        </authorList>
    </citation>
    <scope>NUCLEOTIDE SEQUENCE [LARGE SCALE GENOMIC DNA]</scope>
    <source>
        <strain evidence="2">SB0662_bin_43</strain>
    </source>
</reference>
<dbReference type="EMBL" id="VXOY01000022">
    <property type="protein sequence ID" value="MYE38398.1"/>
    <property type="molecule type" value="Genomic_DNA"/>
</dbReference>
<keyword evidence="1" id="KW-0472">Membrane</keyword>
<keyword evidence="1" id="KW-1133">Transmembrane helix</keyword>
<name>A0A845DBH3_9BACT</name>
<dbReference type="Proteomes" id="UP000449092">
    <property type="component" value="Unassembled WGS sequence"/>
</dbReference>
<keyword evidence="1" id="KW-0812">Transmembrane</keyword>
<accession>A0A845DBH3</accession>
<dbReference type="AlphaFoldDB" id="A0A845DBH3"/>
<feature type="transmembrane region" description="Helical" evidence="1">
    <location>
        <begin position="7"/>
        <end position="29"/>
    </location>
</feature>
<evidence type="ECO:0000313" key="3">
    <source>
        <dbReference type="Proteomes" id="UP000449092"/>
    </source>
</evidence>
<evidence type="ECO:0000313" key="2">
    <source>
        <dbReference type="EMBL" id="MYE38398.1"/>
    </source>
</evidence>
<gene>
    <name evidence="2" type="ORF">F4X82_02695</name>
</gene>
<evidence type="ECO:0000256" key="1">
    <source>
        <dbReference type="SAM" id="Phobius"/>
    </source>
</evidence>